<organism evidence="1 2">
    <name type="scientific">Lutibacter flavus</name>
    <dbReference type="NCBI Taxonomy" id="691689"/>
    <lineage>
        <taxon>Bacteria</taxon>
        <taxon>Pseudomonadati</taxon>
        <taxon>Bacteroidota</taxon>
        <taxon>Flavobacteriia</taxon>
        <taxon>Flavobacteriales</taxon>
        <taxon>Flavobacteriaceae</taxon>
        <taxon>Lutibacter</taxon>
    </lineage>
</organism>
<protein>
    <submittedName>
        <fullName evidence="1">Uncharacterized protein</fullName>
    </submittedName>
</protein>
<dbReference type="Proteomes" id="UP000198412">
    <property type="component" value="Unassembled WGS sequence"/>
</dbReference>
<dbReference type="OrthoDB" id="1441145at2"/>
<sequence>MKRIIQKQNKPIFNNSIENLQSETKNWLSEIEYIKVEQEFLKELITDHIIGLCKSDNFSNAKLLLNGINHESKLGEILIASIKEHRINLALLIENIYLKKEDDFRKDQKLLKIEVDNYIQNFRYLKEQVFELVLFIMKNEKQHRLLAE</sequence>
<proteinExistence type="predicted"/>
<evidence type="ECO:0000313" key="2">
    <source>
        <dbReference type="Proteomes" id="UP000198412"/>
    </source>
</evidence>
<dbReference type="EMBL" id="FZNX01000001">
    <property type="protein sequence ID" value="SNR35601.1"/>
    <property type="molecule type" value="Genomic_DNA"/>
</dbReference>
<evidence type="ECO:0000313" key="1">
    <source>
        <dbReference type="EMBL" id="SNR35601.1"/>
    </source>
</evidence>
<dbReference type="AlphaFoldDB" id="A0A238VN45"/>
<gene>
    <name evidence="1" type="ORF">SAMN04488111_0742</name>
</gene>
<keyword evidence="2" id="KW-1185">Reference proteome</keyword>
<dbReference type="RefSeq" id="WP_089377059.1">
    <property type="nucleotide sequence ID" value="NZ_FZNX01000001.1"/>
</dbReference>
<accession>A0A238VN45</accession>
<reference evidence="2" key="1">
    <citation type="submission" date="2017-06" db="EMBL/GenBank/DDBJ databases">
        <authorList>
            <person name="Varghese N."/>
            <person name="Submissions S."/>
        </authorList>
    </citation>
    <scope>NUCLEOTIDE SEQUENCE [LARGE SCALE GENOMIC DNA]</scope>
    <source>
        <strain evidence="2">DSM 27993</strain>
    </source>
</reference>
<name>A0A238VN45_9FLAO</name>